<feature type="compositionally biased region" description="Basic and acidic residues" evidence="1">
    <location>
        <begin position="14"/>
        <end position="29"/>
    </location>
</feature>
<evidence type="ECO:0000256" key="1">
    <source>
        <dbReference type="SAM" id="MobiDB-lite"/>
    </source>
</evidence>
<evidence type="ECO:0000313" key="3">
    <source>
        <dbReference type="Proteomes" id="UP001153365"/>
    </source>
</evidence>
<feature type="compositionally biased region" description="Polar residues" evidence="1">
    <location>
        <begin position="1"/>
        <end position="11"/>
    </location>
</feature>
<sequence>MRTGNQSSKPNLQHFRESKGEGAQSDKEPVQSNQFPTQKERDQHLCAKLKRLRELVSSRGETLNRVISDENEIKENLDSLVKSSDEIRQNLDHNKDWIHSTSAELMELRANNHNLNERRKLLWKDDSRPIICQTLSFIHKFLGKKPCLKWGWADMTTHPGGNQC</sequence>
<evidence type="ECO:0000313" key="2">
    <source>
        <dbReference type="EMBL" id="CAH7672634.1"/>
    </source>
</evidence>
<accession>A0AAV0ASW4</accession>
<comment type="caution">
    <text evidence="2">The sequence shown here is derived from an EMBL/GenBank/DDBJ whole genome shotgun (WGS) entry which is preliminary data.</text>
</comment>
<proteinExistence type="predicted"/>
<feature type="region of interest" description="Disordered" evidence="1">
    <location>
        <begin position="1"/>
        <end position="42"/>
    </location>
</feature>
<gene>
    <name evidence="2" type="ORF">PPACK8108_LOCUS7448</name>
</gene>
<reference evidence="2" key="1">
    <citation type="submission" date="2022-06" db="EMBL/GenBank/DDBJ databases">
        <authorList>
            <consortium name="SYNGENTA / RWTH Aachen University"/>
        </authorList>
    </citation>
    <scope>NUCLEOTIDE SEQUENCE</scope>
</reference>
<keyword evidence="3" id="KW-1185">Reference proteome</keyword>
<protein>
    <submittedName>
        <fullName evidence="2">Uncharacterized protein</fullName>
    </submittedName>
</protein>
<dbReference type="Proteomes" id="UP001153365">
    <property type="component" value="Unassembled WGS sequence"/>
</dbReference>
<dbReference type="AlphaFoldDB" id="A0AAV0ASW4"/>
<organism evidence="2 3">
    <name type="scientific">Phakopsora pachyrhizi</name>
    <name type="common">Asian soybean rust disease fungus</name>
    <dbReference type="NCBI Taxonomy" id="170000"/>
    <lineage>
        <taxon>Eukaryota</taxon>
        <taxon>Fungi</taxon>
        <taxon>Dikarya</taxon>
        <taxon>Basidiomycota</taxon>
        <taxon>Pucciniomycotina</taxon>
        <taxon>Pucciniomycetes</taxon>
        <taxon>Pucciniales</taxon>
        <taxon>Phakopsoraceae</taxon>
        <taxon>Phakopsora</taxon>
    </lineage>
</organism>
<dbReference type="EMBL" id="CALTRL010001465">
    <property type="protein sequence ID" value="CAH7672634.1"/>
    <property type="molecule type" value="Genomic_DNA"/>
</dbReference>
<name>A0AAV0ASW4_PHAPC</name>